<dbReference type="Gene3D" id="3.90.245.10">
    <property type="entry name" value="Ribonucleoside hydrolase-like"/>
    <property type="match status" value="1"/>
</dbReference>
<keyword evidence="1 4" id="KW-0378">Hydrolase</keyword>
<dbReference type="EC" id="3.2.-.-" evidence="4"/>
<organism evidence="4 5">
    <name type="scientific">Mariniblastus fucicola</name>
    <dbReference type="NCBI Taxonomy" id="980251"/>
    <lineage>
        <taxon>Bacteria</taxon>
        <taxon>Pseudomonadati</taxon>
        <taxon>Planctomycetota</taxon>
        <taxon>Planctomycetia</taxon>
        <taxon>Pirellulales</taxon>
        <taxon>Pirellulaceae</taxon>
        <taxon>Mariniblastus</taxon>
    </lineage>
</organism>
<evidence type="ECO:0000313" key="4">
    <source>
        <dbReference type="EMBL" id="QEG24385.1"/>
    </source>
</evidence>
<proteinExistence type="predicted"/>
<dbReference type="GO" id="GO:0008477">
    <property type="term" value="F:purine nucleosidase activity"/>
    <property type="evidence" value="ECO:0007669"/>
    <property type="project" value="TreeGrafter"/>
</dbReference>
<dbReference type="InterPro" id="IPR023186">
    <property type="entry name" value="IUNH"/>
</dbReference>
<protein>
    <submittedName>
        <fullName evidence="4">Pyrimidine-specific ribonucleoside hydrolase RihA</fullName>
        <ecNumber evidence="4">3.2.-.-</ecNumber>
    </submittedName>
</protein>
<evidence type="ECO:0000259" key="3">
    <source>
        <dbReference type="Pfam" id="PF01156"/>
    </source>
</evidence>
<name>A0A5B9PGM8_9BACT</name>
<dbReference type="Proteomes" id="UP000322214">
    <property type="component" value="Chromosome"/>
</dbReference>
<dbReference type="InterPro" id="IPR036452">
    <property type="entry name" value="Ribo_hydro-like"/>
</dbReference>
<accession>A0A5B9PGM8</accession>
<evidence type="ECO:0000313" key="5">
    <source>
        <dbReference type="Proteomes" id="UP000322214"/>
    </source>
</evidence>
<dbReference type="RefSeq" id="WP_075084035.1">
    <property type="nucleotide sequence ID" value="NZ_CP042912.1"/>
</dbReference>
<evidence type="ECO:0000256" key="1">
    <source>
        <dbReference type="ARBA" id="ARBA00022801"/>
    </source>
</evidence>
<keyword evidence="2 4" id="KW-0326">Glycosidase</keyword>
<reference evidence="4 5" key="1">
    <citation type="submission" date="2019-08" db="EMBL/GenBank/DDBJ databases">
        <title>Deep-cultivation of Planctomycetes and their phenomic and genomic characterization uncovers novel biology.</title>
        <authorList>
            <person name="Wiegand S."/>
            <person name="Jogler M."/>
            <person name="Boedeker C."/>
            <person name="Pinto D."/>
            <person name="Vollmers J."/>
            <person name="Rivas-Marin E."/>
            <person name="Kohn T."/>
            <person name="Peeters S.H."/>
            <person name="Heuer A."/>
            <person name="Rast P."/>
            <person name="Oberbeckmann S."/>
            <person name="Bunk B."/>
            <person name="Jeske O."/>
            <person name="Meyerdierks A."/>
            <person name="Storesund J.E."/>
            <person name="Kallscheuer N."/>
            <person name="Luecker S."/>
            <person name="Lage O.M."/>
            <person name="Pohl T."/>
            <person name="Merkel B.J."/>
            <person name="Hornburger P."/>
            <person name="Mueller R.-W."/>
            <person name="Bruemmer F."/>
            <person name="Labrenz M."/>
            <person name="Spormann A.M."/>
            <person name="Op den Camp H."/>
            <person name="Overmann J."/>
            <person name="Amann R."/>
            <person name="Jetten M.S.M."/>
            <person name="Mascher T."/>
            <person name="Medema M.H."/>
            <person name="Devos D.P."/>
            <person name="Kaster A.-K."/>
            <person name="Ovreas L."/>
            <person name="Rohde M."/>
            <person name="Galperin M.Y."/>
            <person name="Jogler C."/>
        </authorList>
    </citation>
    <scope>NUCLEOTIDE SEQUENCE [LARGE SCALE GENOMIC DNA]</scope>
    <source>
        <strain evidence="4 5">FC18</strain>
    </source>
</reference>
<evidence type="ECO:0000256" key="2">
    <source>
        <dbReference type="ARBA" id="ARBA00023295"/>
    </source>
</evidence>
<dbReference type="PANTHER" id="PTHR12304:SF4">
    <property type="entry name" value="URIDINE NUCLEOSIDASE"/>
    <property type="match status" value="1"/>
</dbReference>
<dbReference type="GO" id="GO:0005829">
    <property type="term" value="C:cytosol"/>
    <property type="evidence" value="ECO:0007669"/>
    <property type="project" value="TreeGrafter"/>
</dbReference>
<dbReference type="SUPFAM" id="SSF53590">
    <property type="entry name" value="Nucleoside hydrolase"/>
    <property type="match status" value="1"/>
</dbReference>
<dbReference type="KEGG" id="mff:MFFC18_43040"/>
<dbReference type="AlphaFoldDB" id="A0A5B9PGM8"/>
<dbReference type="EMBL" id="CP042912">
    <property type="protein sequence ID" value="QEG24385.1"/>
    <property type="molecule type" value="Genomic_DNA"/>
</dbReference>
<dbReference type="STRING" id="980251.GCA_001642875_01267"/>
<dbReference type="GO" id="GO:0006152">
    <property type="term" value="P:purine nucleoside catabolic process"/>
    <property type="evidence" value="ECO:0007669"/>
    <property type="project" value="TreeGrafter"/>
</dbReference>
<sequence>MPRKVIVDCDMGTDDVVALCMLLFDDRYEVLAITATEGCVGADQANENLQAVLTLLDPDRYPRVGLATPNENAPAVDSRFLYGDDGLGNANFEVSVPQNARSAEKLIVDTVRSNPDEVSILCLGPLTNVARAFRRDPQLPAMVDKLVMTGGSLNASGNITACAEFNFYFDPEGAREVLQSRAAKMLLPLEVTSEVKFDLGILGDMPKGGSRVGDLLGRIMPYTIRACRQQLGLEQVILNDAVGALSFLEPQLFEFESIGADVEVDGTLTRGVLVLDRRFRPECRGNVNIATSVRETAGQYITDQLTMAGQKSR</sequence>
<keyword evidence="5" id="KW-1185">Reference proteome</keyword>
<dbReference type="PANTHER" id="PTHR12304">
    <property type="entry name" value="INOSINE-URIDINE PREFERRING NUCLEOSIDE HYDROLASE"/>
    <property type="match status" value="1"/>
</dbReference>
<feature type="domain" description="Inosine/uridine-preferring nucleoside hydrolase" evidence="3">
    <location>
        <begin position="5"/>
        <end position="295"/>
    </location>
</feature>
<dbReference type="InterPro" id="IPR001910">
    <property type="entry name" value="Inosine/uridine_hydrolase_dom"/>
</dbReference>
<gene>
    <name evidence="4" type="primary">rihA</name>
    <name evidence="4" type="ORF">MFFC18_43040</name>
</gene>
<dbReference type="OrthoDB" id="9797882at2"/>
<dbReference type="Pfam" id="PF01156">
    <property type="entry name" value="IU_nuc_hydro"/>
    <property type="match status" value="1"/>
</dbReference>